<dbReference type="InterPro" id="IPR029058">
    <property type="entry name" value="AB_hydrolase_fold"/>
</dbReference>
<dbReference type="Proteomes" id="UP001209654">
    <property type="component" value="Unassembled WGS sequence"/>
</dbReference>
<feature type="region of interest" description="Disordered" evidence="1">
    <location>
        <begin position="90"/>
        <end position="111"/>
    </location>
</feature>
<dbReference type="SUPFAM" id="SSF53474">
    <property type="entry name" value="alpha/beta-Hydrolases"/>
    <property type="match status" value="1"/>
</dbReference>
<evidence type="ECO:0000313" key="3">
    <source>
        <dbReference type="EMBL" id="GLB67359.1"/>
    </source>
</evidence>
<reference evidence="3 4" key="1">
    <citation type="journal article" date="2023" name="Int. J. Syst. Evol. Microbiol.">
        <title>Arthrobacter mangrovi sp. nov., an actinobacterium isolated from the rhizosphere of a mangrove.</title>
        <authorList>
            <person name="Hamada M."/>
            <person name="Saitou S."/>
            <person name="Enomoto N."/>
            <person name="Nanri K."/>
            <person name="Hidaka K."/>
            <person name="Miura T."/>
            <person name="Tamura T."/>
        </authorList>
    </citation>
    <scope>NUCLEOTIDE SEQUENCE [LARGE SCALE GENOMIC DNA]</scope>
    <source>
        <strain evidence="3 4">NBRC 112813</strain>
    </source>
</reference>
<keyword evidence="4" id="KW-1185">Reference proteome</keyword>
<feature type="domain" description="Serine aminopeptidase S33" evidence="2">
    <location>
        <begin position="49"/>
        <end position="281"/>
    </location>
</feature>
<dbReference type="PANTHER" id="PTHR11614">
    <property type="entry name" value="PHOSPHOLIPASE-RELATED"/>
    <property type="match status" value="1"/>
</dbReference>
<dbReference type="RefSeq" id="WP_264795494.1">
    <property type="nucleotide sequence ID" value="NZ_BRVS01000007.1"/>
</dbReference>
<organism evidence="3 4">
    <name type="scientific">Arthrobacter mangrovi</name>
    <dbReference type="NCBI Taxonomy" id="2966350"/>
    <lineage>
        <taxon>Bacteria</taxon>
        <taxon>Bacillati</taxon>
        <taxon>Actinomycetota</taxon>
        <taxon>Actinomycetes</taxon>
        <taxon>Micrococcales</taxon>
        <taxon>Micrococcaceae</taxon>
        <taxon>Arthrobacter</taxon>
    </lineage>
</organism>
<dbReference type="Pfam" id="PF12146">
    <property type="entry name" value="Hydrolase_4"/>
    <property type="match status" value="1"/>
</dbReference>
<feature type="compositionally biased region" description="Low complexity" evidence="1">
    <location>
        <begin position="96"/>
        <end position="110"/>
    </location>
</feature>
<name>A0ABQ5MTN3_9MICC</name>
<dbReference type="EMBL" id="BRVS01000007">
    <property type="protein sequence ID" value="GLB67359.1"/>
    <property type="molecule type" value="Genomic_DNA"/>
</dbReference>
<proteinExistence type="predicted"/>
<dbReference type="InterPro" id="IPR022742">
    <property type="entry name" value="Hydrolase_4"/>
</dbReference>
<evidence type="ECO:0000256" key="1">
    <source>
        <dbReference type="SAM" id="MobiDB-lite"/>
    </source>
</evidence>
<dbReference type="InterPro" id="IPR051044">
    <property type="entry name" value="MAG_DAG_Lipase"/>
</dbReference>
<accession>A0ABQ5MTN3</accession>
<dbReference type="Gene3D" id="3.40.50.1820">
    <property type="entry name" value="alpha/beta hydrolase"/>
    <property type="match status" value="1"/>
</dbReference>
<gene>
    <name evidence="3" type="ORF">AHIS1636_17990</name>
</gene>
<sequence length="355" mass="38312">MPTVWIEDILGAEFESTALQVPAAGGRTRRATLVRHLPANRGPAQGGNVVLYLHGWSDYFFNTELAAFWHQLGVAFYALDVHNHGRNLRIGEPDPGDAAAEDSSGADPAARTVGGGDLAGYASDLRDYDDEIATAVAAVRQDSAGRLGLAEADIDLTLMGHSTGGLVAALWANRNPGAVKALVLNSPWLEMHRSSLVRRAAAKVLDPLSRLKPEAEIKLPARGFYWRTISSTEEGEWNLDPDLRPPFAFPVRAGWLSAIWHGQAEVDKGLAIAVPILVLTSARSVYGPLWHEDMKAADAVLDVETMAASAVKLGSSVTVERIEAALHDIFLSPPEVRADAYARLERWAKAYILAS</sequence>
<evidence type="ECO:0000259" key="2">
    <source>
        <dbReference type="Pfam" id="PF12146"/>
    </source>
</evidence>
<comment type="caution">
    <text evidence="3">The sequence shown here is derived from an EMBL/GenBank/DDBJ whole genome shotgun (WGS) entry which is preliminary data.</text>
</comment>
<evidence type="ECO:0000313" key="4">
    <source>
        <dbReference type="Proteomes" id="UP001209654"/>
    </source>
</evidence>
<protein>
    <recommendedName>
        <fullName evidence="2">Serine aminopeptidase S33 domain-containing protein</fullName>
    </recommendedName>
</protein>